<reference evidence="6" key="1">
    <citation type="journal article" date="2011" name="Nat. Biotechnol.">
        <title>The genomic sequence of the Chinese hamster ovary (CHO)-K1 cell line.</title>
        <authorList>
            <person name="Xu X."/>
            <person name="Nagarajan H."/>
            <person name="Lewis N.E."/>
            <person name="Pan S."/>
            <person name="Cai Z."/>
            <person name="Liu X."/>
            <person name="Chen W."/>
            <person name="Xie M."/>
            <person name="Wang W."/>
            <person name="Hammond S."/>
            <person name="Andersen M.R."/>
            <person name="Neff N."/>
            <person name="Passarelli B."/>
            <person name="Koh W."/>
            <person name="Fan H.C."/>
            <person name="Wang J."/>
            <person name="Gui Y."/>
            <person name="Lee K.H."/>
            <person name="Betenbaugh M.J."/>
            <person name="Quake S.R."/>
            <person name="Famili I."/>
            <person name="Palsson B.O."/>
            <person name="Wang J."/>
        </authorList>
    </citation>
    <scope>NUCLEOTIDE SEQUENCE [LARGE SCALE GENOMIC DNA]</scope>
    <source>
        <strain evidence="6">CHO K1 cell line</strain>
    </source>
</reference>
<dbReference type="PROSITE" id="PS50041">
    <property type="entry name" value="C_TYPE_LECTIN_2"/>
    <property type="match status" value="2"/>
</dbReference>
<dbReference type="InterPro" id="IPR016186">
    <property type="entry name" value="C-type_lectin-like/link_sf"/>
</dbReference>
<evidence type="ECO:0000313" key="5">
    <source>
        <dbReference type="EMBL" id="EGW00208.1"/>
    </source>
</evidence>
<feature type="domain" description="C-type lectin" evidence="4">
    <location>
        <begin position="117"/>
        <end position="196"/>
    </location>
</feature>
<dbReference type="InterPro" id="IPR016187">
    <property type="entry name" value="CTDL_fold"/>
</dbReference>
<dbReference type="PROSITE" id="PS00615">
    <property type="entry name" value="C_TYPE_LECTIN_1"/>
    <property type="match status" value="1"/>
</dbReference>
<name>G3HWX1_CRIGR</name>
<evidence type="ECO:0000256" key="2">
    <source>
        <dbReference type="ARBA" id="ARBA00023157"/>
    </source>
</evidence>
<dbReference type="CDD" id="cd03590">
    <property type="entry name" value="CLECT_DC-SIGN_like"/>
    <property type="match status" value="1"/>
</dbReference>
<evidence type="ECO:0000256" key="1">
    <source>
        <dbReference type="ARBA" id="ARBA00022734"/>
    </source>
</evidence>
<dbReference type="Proteomes" id="UP000001075">
    <property type="component" value="Unassembled WGS sequence"/>
</dbReference>
<dbReference type="GO" id="GO:0030246">
    <property type="term" value="F:carbohydrate binding"/>
    <property type="evidence" value="ECO:0007669"/>
    <property type="project" value="UniProtKB-KW"/>
</dbReference>
<dbReference type="AlphaFoldDB" id="G3HWX1"/>
<dbReference type="InterPro" id="IPR018378">
    <property type="entry name" value="C-type_lectin_CS"/>
</dbReference>
<dbReference type="Pfam" id="PF00059">
    <property type="entry name" value="Lectin_C"/>
    <property type="match status" value="2"/>
</dbReference>
<keyword evidence="3" id="KW-0812">Transmembrane</keyword>
<feature type="transmembrane region" description="Helical" evidence="3">
    <location>
        <begin position="54"/>
        <end position="76"/>
    </location>
</feature>
<keyword evidence="3" id="KW-0472">Membrane</keyword>
<dbReference type="PANTHER" id="PTHR22803">
    <property type="entry name" value="MANNOSE, PHOSPHOLIPASE, LECTIN RECEPTOR RELATED"/>
    <property type="match status" value="1"/>
</dbReference>
<accession>G3HWX1</accession>
<gene>
    <name evidence="5" type="ORF">I79_015484</name>
</gene>
<organism evidence="5 6">
    <name type="scientific">Cricetulus griseus</name>
    <name type="common">Chinese hamster</name>
    <name type="synonym">Cricetulus barabensis griseus</name>
    <dbReference type="NCBI Taxonomy" id="10029"/>
    <lineage>
        <taxon>Eukaryota</taxon>
        <taxon>Metazoa</taxon>
        <taxon>Chordata</taxon>
        <taxon>Craniata</taxon>
        <taxon>Vertebrata</taxon>
        <taxon>Euteleostomi</taxon>
        <taxon>Mammalia</taxon>
        <taxon>Eutheria</taxon>
        <taxon>Euarchontoglires</taxon>
        <taxon>Glires</taxon>
        <taxon>Rodentia</taxon>
        <taxon>Myomorpha</taxon>
        <taxon>Muroidea</taxon>
        <taxon>Cricetidae</taxon>
        <taxon>Cricetinae</taxon>
        <taxon>Cricetulus</taxon>
    </lineage>
</organism>
<evidence type="ECO:0000256" key="3">
    <source>
        <dbReference type="SAM" id="Phobius"/>
    </source>
</evidence>
<dbReference type="InterPro" id="IPR033989">
    <property type="entry name" value="CD209-like_CTLD"/>
</dbReference>
<evidence type="ECO:0000259" key="4">
    <source>
        <dbReference type="PROSITE" id="PS50041"/>
    </source>
</evidence>
<protein>
    <submittedName>
        <fullName evidence="5">C-type lectin domain family 4 member G</fullName>
    </submittedName>
</protein>
<dbReference type="InterPro" id="IPR050111">
    <property type="entry name" value="C-type_lectin/snaclec_domain"/>
</dbReference>
<keyword evidence="3" id="KW-1133">Transmembrane helix</keyword>
<dbReference type="InterPro" id="IPR001304">
    <property type="entry name" value="C-type_lectin-like"/>
</dbReference>
<dbReference type="InParanoid" id="G3HWX1"/>
<dbReference type="SMART" id="SM00034">
    <property type="entry name" value="CLECT"/>
    <property type="match status" value="2"/>
</dbReference>
<feature type="domain" description="C-type lectin" evidence="4">
    <location>
        <begin position="278"/>
        <end position="388"/>
    </location>
</feature>
<proteinExistence type="predicted"/>
<dbReference type="eggNOG" id="KOG4297">
    <property type="taxonomic scope" value="Eukaryota"/>
</dbReference>
<dbReference type="STRING" id="10029.G3HWX1"/>
<evidence type="ECO:0000313" key="6">
    <source>
        <dbReference type="Proteomes" id="UP000001075"/>
    </source>
</evidence>
<dbReference type="PaxDb" id="10029-XP_007625986.1"/>
<keyword evidence="2" id="KW-1015">Disulfide bond</keyword>
<dbReference type="FunCoup" id="G3HWX1">
    <property type="interactions" value="172"/>
</dbReference>
<sequence length="399" mass="44888">MTDSKDMGKKQLGPLDEEQLISSHARYSTKDFSFQPNSGFSSFAGHLGLSHIPLALQVFFLIVFSVLLVVVLAKVFSIPSSQGQEQSSQEKVYQELTQLKAGVDRLCRPCPWDWTPFQGSCYFFSVVQKAWNDSATACQKVGAQLVVIKSDEEQNFLQQSSKKRGNTWMGLIDMNKESTWHWVDGSPLTLRAGWMPLTNMDTGGYSKLGSAIEEVPQASNERRALLSHQDLLKTNVTQGLAKAGRDREDIRNELLRALEAVKQQNRSCEQCPTSWLFFQGSCYYFSETQAVWDTAQSYCSAHGAYLVIVKGPEEQGFLSQHTRGRGYWLGLKAVRRLGKIQGYQWVDGVSLTFSNWNSGEPNDSRGQEDCVMMLHSGLWNDAPCTNERDGWICEKRSIC</sequence>
<dbReference type="EMBL" id="JH000841">
    <property type="protein sequence ID" value="EGW00208.1"/>
    <property type="molecule type" value="Genomic_DNA"/>
</dbReference>
<dbReference type="SUPFAM" id="SSF56436">
    <property type="entry name" value="C-type lectin-like"/>
    <property type="match status" value="2"/>
</dbReference>
<keyword evidence="1 5" id="KW-0430">Lectin</keyword>
<dbReference type="Gene3D" id="3.10.100.10">
    <property type="entry name" value="Mannose-Binding Protein A, subunit A"/>
    <property type="match status" value="2"/>
</dbReference>